<keyword evidence="5" id="KW-0653">Protein transport</keyword>
<comment type="similarity">
    <text evidence="2">Belongs to the COG4 family.</text>
</comment>
<feature type="region of interest" description="Disordered" evidence="10">
    <location>
        <begin position="363"/>
        <end position="389"/>
    </location>
</feature>
<dbReference type="AlphaFoldDB" id="A0AA40CZC7"/>
<keyword evidence="9" id="KW-0175">Coiled coil</keyword>
<feature type="region of interest" description="Disordered" evidence="10">
    <location>
        <begin position="1"/>
        <end position="42"/>
    </location>
</feature>
<dbReference type="InterPro" id="IPR048682">
    <property type="entry name" value="COG4"/>
</dbReference>
<accession>A0AA40CZC7</accession>
<evidence type="ECO:0000313" key="13">
    <source>
        <dbReference type="Proteomes" id="UP001174936"/>
    </source>
</evidence>
<evidence type="ECO:0000256" key="3">
    <source>
        <dbReference type="ARBA" id="ARBA00020975"/>
    </source>
</evidence>
<gene>
    <name evidence="12" type="ORF">B0T16DRAFT_318394</name>
</gene>
<evidence type="ECO:0000256" key="7">
    <source>
        <dbReference type="ARBA" id="ARBA00023136"/>
    </source>
</evidence>
<keyword evidence="6" id="KW-0333">Golgi apparatus</keyword>
<organism evidence="12 13">
    <name type="scientific">Cercophora newfieldiana</name>
    <dbReference type="NCBI Taxonomy" id="92897"/>
    <lineage>
        <taxon>Eukaryota</taxon>
        <taxon>Fungi</taxon>
        <taxon>Dikarya</taxon>
        <taxon>Ascomycota</taxon>
        <taxon>Pezizomycotina</taxon>
        <taxon>Sordariomycetes</taxon>
        <taxon>Sordariomycetidae</taxon>
        <taxon>Sordariales</taxon>
        <taxon>Lasiosphaeriaceae</taxon>
        <taxon>Cercophora</taxon>
    </lineage>
</organism>
<name>A0AA40CZC7_9PEZI</name>
<feature type="compositionally biased region" description="Polar residues" evidence="10">
    <location>
        <begin position="15"/>
        <end position="26"/>
    </location>
</feature>
<evidence type="ECO:0000259" key="11">
    <source>
        <dbReference type="SMART" id="SM00762"/>
    </source>
</evidence>
<evidence type="ECO:0000256" key="10">
    <source>
        <dbReference type="SAM" id="MobiDB-lite"/>
    </source>
</evidence>
<dbReference type="EMBL" id="JAULSV010000001">
    <property type="protein sequence ID" value="KAK0657200.1"/>
    <property type="molecule type" value="Genomic_DNA"/>
</dbReference>
<dbReference type="InterPro" id="IPR048680">
    <property type="entry name" value="COG4_N"/>
</dbReference>
<dbReference type="PANTHER" id="PTHR24016:SF0">
    <property type="entry name" value="CONSERVED OLIGOMERIC GOLGI COMPLEX SUBUNIT 4"/>
    <property type="match status" value="1"/>
</dbReference>
<feature type="compositionally biased region" description="Polar residues" evidence="10">
    <location>
        <begin position="363"/>
        <end position="372"/>
    </location>
</feature>
<evidence type="ECO:0000256" key="9">
    <source>
        <dbReference type="SAM" id="Coils"/>
    </source>
</evidence>
<comment type="caution">
    <text evidence="12">The sequence shown here is derived from an EMBL/GenBank/DDBJ whole genome shotgun (WGS) entry which is preliminary data.</text>
</comment>
<reference evidence="12" key="1">
    <citation type="submission" date="2023-06" db="EMBL/GenBank/DDBJ databases">
        <title>Genome-scale phylogeny and comparative genomics of the fungal order Sordariales.</title>
        <authorList>
            <consortium name="Lawrence Berkeley National Laboratory"/>
            <person name="Hensen N."/>
            <person name="Bonometti L."/>
            <person name="Westerberg I."/>
            <person name="Brannstrom I.O."/>
            <person name="Guillou S."/>
            <person name="Cros-Aarteil S."/>
            <person name="Calhoun S."/>
            <person name="Haridas S."/>
            <person name="Kuo A."/>
            <person name="Mondo S."/>
            <person name="Pangilinan J."/>
            <person name="Riley R."/>
            <person name="Labutti K."/>
            <person name="Andreopoulos B."/>
            <person name="Lipzen A."/>
            <person name="Chen C."/>
            <person name="Yanf M."/>
            <person name="Daum C."/>
            <person name="Ng V."/>
            <person name="Clum A."/>
            <person name="Steindorff A."/>
            <person name="Ohm R."/>
            <person name="Martin F."/>
            <person name="Silar P."/>
            <person name="Natvig D."/>
            <person name="Lalanne C."/>
            <person name="Gautier V."/>
            <person name="Ament-Velasquez S.L."/>
            <person name="Kruys A."/>
            <person name="Hutchinson M.I."/>
            <person name="Powell A.J."/>
            <person name="Barry K."/>
            <person name="Miller A.N."/>
            <person name="Grigoriev I.V."/>
            <person name="Debuchy R."/>
            <person name="Gladieux P."/>
            <person name="Thoren M.H."/>
            <person name="Johannesson H."/>
        </authorList>
    </citation>
    <scope>NUCLEOTIDE SEQUENCE</scope>
    <source>
        <strain evidence="12">SMH2532-1</strain>
    </source>
</reference>
<dbReference type="Proteomes" id="UP001174936">
    <property type="component" value="Unassembled WGS sequence"/>
</dbReference>
<evidence type="ECO:0000256" key="5">
    <source>
        <dbReference type="ARBA" id="ARBA00022927"/>
    </source>
</evidence>
<evidence type="ECO:0000256" key="6">
    <source>
        <dbReference type="ARBA" id="ARBA00023034"/>
    </source>
</evidence>
<dbReference type="GO" id="GO:0000139">
    <property type="term" value="C:Golgi membrane"/>
    <property type="evidence" value="ECO:0007669"/>
    <property type="project" value="UniProtKB-SubCell"/>
</dbReference>
<dbReference type="SMART" id="SM00762">
    <property type="entry name" value="Cog4"/>
    <property type="match status" value="1"/>
</dbReference>
<evidence type="ECO:0000256" key="4">
    <source>
        <dbReference type="ARBA" id="ARBA00022448"/>
    </source>
</evidence>
<dbReference type="PANTHER" id="PTHR24016">
    <property type="entry name" value="CONSERVED OLIGOMERIC GOLGI COMPLEX SUBUNIT 4"/>
    <property type="match status" value="1"/>
</dbReference>
<keyword evidence="13" id="KW-1185">Reference proteome</keyword>
<feature type="compositionally biased region" description="Low complexity" evidence="10">
    <location>
        <begin position="1"/>
        <end position="14"/>
    </location>
</feature>
<protein>
    <recommendedName>
        <fullName evidence="3">Conserved oligomeric Golgi complex subunit 4</fullName>
    </recommendedName>
    <alternativeName>
        <fullName evidence="8">Component of oligomeric Golgi complex 4</fullName>
    </alternativeName>
</protein>
<sequence length="829" mass="90475">MPSSSSSARRISISKPTTAPTLTINTPRSAKPPSSDPSSALLEATTPSEVRAALSALHTHESALSSRLSALLSAQQDISRSLARLDNLRAGLGAQVIAARGVGNAMLSSAADTAAHLSGRVRALDLEKRRVEDTLRVVEQVAELKACVAGVVGSMGAPQDWEAAAGYIARAAKVTDEIVRGGFAAAVVPTVEVPDAPWVTLETARESLCSLFLREFEKAAAEGDGARVTRFFKLFPLIGRGDAGLDVYGRYVCQGVASRARAMLKEGQQVQKKDGFFYAGALTKLFEHIAEIVDGHGSVVERHYGAGKMVKVIERLQMEADVQGGIILDSWSDERAVDRRLTDVKAYPFSFLVQSFLGQQRGFSGTPRSNSPALAAQVNDPRNSEDEGVDMKEVDALLREIAVMLEKWSVYARFLARKCKEPETPEDAPLTVPDVLVKSNLSRKVSGKLMAPYKELSTFFFRRSVEKAFQMDESPSGLTLNMSRTIDSNPPYIISAVDVVMYIVNAVILRSISTAQRGVIDSVLPTISSLLGSDFVGMIQRKMRDESYPKPLVQGGFPPEDKIVAFIVLINSLDISNEYLSRIISGVLGASDQDGDGPAPHDISSIPASSPLKGSFPFKNDLRDVATRLSGLNTSFTSKTTELLNEGIQVLFNQVIKPRLRPVLTDTFRDAEYGLTEEELAEVAAQNDETEEDIVEQVARIFESRWEALMRPIARLMTSRTFTTVLDITARYLARVLEKRVWGYAGGRCSPYGAIRMERDFGAIVGVVSRGNYAVREVFGKTTQILMVANMDDEEWDEMVAGGEGEDDGGMLWVISEDDRKKARTIVKT</sequence>
<dbReference type="Pfam" id="PF20662">
    <property type="entry name" value="COG4_C"/>
    <property type="match status" value="1"/>
</dbReference>
<proteinExistence type="inferred from homology"/>
<feature type="coiled-coil region" evidence="9">
    <location>
        <begin position="673"/>
        <end position="700"/>
    </location>
</feature>
<keyword evidence="4" id="KW-0813">Transport</keyword>
<evidence type="ECO:0000256" key="1">
    <source>
        <dbReference type="ARBA" id="ARBA00004395"/>
    </source>
</evidence>
<dbReference type="Gene3D" id="1.20.58.1970">
    <property type="match status" value="1"/>
</dbReference>
<keyword evidence="7" id="KW-0472">Membrane</keyword>
<dbReference type="InterPro" id="IPR048684">
    <property type="entry name" value="COG4_C"/>
</dbReference>
<feature type="domain" description="COG4 transport protein middle alpha-helical bundle" evidence="11">
    <location>
        <begin position="201"/>
        <end position="544"/>
    </location>
</feature>
<evidence type="ECO:0000313" key="12">
    <source>
        <dbReference type="EMBL" id="KAK0657200.1"/>
    </source>
</evidence>
<dbReference type="Pfam" id="PF20663">
    <property type="entry name" value="COG4_N"/>
    <property type="match status" value="1"/>
</dbReference>
<feature type="compositionally biased region" description="Low complexity" evidence="10">
    <location>
        <begin position="27"/>
        <end position="39"/>
    </location>
</feature>
<dbReference type="GO" id="GO:0015031">
    <property type="term" value="P:protein transport"/>
    <property type="evidence" value="ECO:0007669"/>
    <property type="project" value="UniProtKB-KW"/>
</dbReference>
<comment type="subcellular location">
    <subcellularLocation>
        <location evidence="1">Golgi apparatus membrane</location>
        <topology evidence="1">Peripheral membrane protein</topology>
    </subcellularLocation>
</comment>
<evidence type="ECO:0000256" key="2">
    <source>
        <dbReference type="ARBA" id="ARBA00009215"/>
    </source>
</evidence>
<evidence type="ECO:0000256" key="8">
    <source>
        <dbReference type="ARBA" id="ARBA00031340"/>
    </source>
</evidence>
<dbReference type="InterPro" id="IPR013167">
    <property type="entry name" value="COG4_M"/>
</dbReference>
<dbReference type="Pfam" id="PF08318">
    <property type="entry name" value="COG4_m"/>
    <property type="match status" value="1"/>
</dbReference>